<dbReference type="PANTHER" id="PTHR48437:SF1">
    <property type="entry name" value="INITIATOR BINDING DOMAIN-CONTAINING PROTEIN"/>
    <property type="match status" value="1"/>
</dbReference>
<keyword evidence="9" id="KW-1185">Reference proteome</keyword>
<comment type="subcellular location">
    <subcellularLocation>
        <location evidence="1">Golgi apparatus membrane</location>
        <topology evidence="1">Single-pass type II membrane protein</topology>
    </subcellularLocation>
</comment>
<dbReference type="PANTHER" id="PTHR48437">
    <property type="entry name" value="INITIATOR BINDING DOMAIN-CONTAINING PROTEIN"/>
    <property type="match status" value="1"/>
</dbReference>
<evidence type="ECO:0000256" key="5">
    <source>
        <dbReference type="SAM" id="MobiDB-lite"/>
    </source>
</evidence>
<evidence type="ECO:0000256" key="2">
    <source>
        <dbReference type="ARBA" id="ARBA00022676"/>
    </source>
</evidence>
<dbReference type="InterPro" id="IPR049625">
    <property type="entry name" value="Glyco_transf_61_cat"/>
</dbReference>
<dbReference type="InterPro" id="IPR007657">
    <property type="entry name" value="Glycosyltransferase_61"/>
</dbReference>
<evidence type="ECO:0000256" key="6">
    <source>
        <dbReference type="SAM" id="Phobius"/>
    </source>
</evidence>
<keyword evidence="3" id="KW-0808">Transferase</keyword>
<evidence type="ECO:0000313" key="8">
    <source>
        <dbReference type="EMBL" id="PIA27414.1"/>
    </source>
</evidence>
<feature type="compositionally biased region" description="Low complexity" evidence="5">
    <location>
        <begin position="45"/>
        <end position="61"/>
    </location>
</feature>
<name>A0A2G5C7Z0_AQUCA</name>
<evidence type="ECO:0000256" key="3">
    <source>
        <dbReference type="ARBA" id="ARBA00022679"/>
    </source>
</evidence>
<dbReference type="EMBL" id="KZ305095">
    <property type="protein sequence ID" value="PIA27414.1"/>
    <property type="molecule type" value="Genomic_DNA"/>
</dbReference>
<dbReference type="Pfam" id="PF04577">
    <property type="entry name" value="Glyco_transf_61"/>
    <property type="match status" value="1"/>
</dbReference>
<sequence length="466" mass="53068">MSNRVKVFLLKFLPFLFALNSILLFFYFSSSNPALHFLHPKQTTTTTKTDSSSSTQNTQESNLHFHGKPWPILPSYFPWTLNPNIRSKSCEGYFGNGFTQRIDVLKPRKRSVDGWFRCFYSKTLESSICEGGRIRMNVEKIHMSMGGEKLETVMGRGEEEEMPNFDWGAFDIEVKEGISKDEKERKLVNIEFLDQYVPSGNIDKHPMRSLIDSIRLVEPQEFNCDKAPLEETWEALFSSVRYAKNFSGSVCFRHAILPPLGYETALFKGLSEQIDCSGTTAHDLLENPDDRKTARLSEFGEMIRASFGFPVDRNRVQKPVAVHNVLFVRREDYLAHPRHGGKVESRLTNEQEVFDSLKSWSVDHLKCKLNFVNGLFAHMPLKEQIRAIQYASVIIGAHGAGLTHIIAATPNTVILEIISSHVRRPHFALISHWKGLEYHAINLNGAYAKPQNVINELNSIMKNLGC</sequence>
<keyword evidence="6" id="KW-0472">Membrane</keyword>
<keyword evidence="6" id="KW-0812">Transmembrane</keyword>
<organism evidence="8 9">
    <name type="scientific">Aquilegia coerulea</name>
    <name type="common">Rocky mountain columbine</name>
    <dbReference type="NCBI Taxonomy" id="218851"/>
    <lineage>
        <taxon>Eukaryota</taxon>
        <taxon>Viridiplantae</taxon>
        <taxon>Streptophyta</taxon>
        <taxon>Embryophyta</taxon>
        <taxon>Tracheophyta</taxon>
        <taxon>Spermatophyta</taxon>
        <taxon>Magnoliopsida</taxon>
        <taxon>Ranunculales</taxon>
        <taxon>Ranunculaceae</taxon>
        <taxon>Thalictroideae</taxon>
        <taxon>Aquilegia</taxon>
    </lineage>
</organism>
<dbReference type="GO" id="GO:0016763">
    <property type="term" value="F:pentosyltransferase activity"/>
    <property type="evidence" value="ECO:0007669"/>
    <property type="project" value="UniProtKB-ARBA"/>
</dbReference>
<keyword evidence="4" id="KW-0325">Glycoprotein</keyword>
<accession>A0A2G5C7Z0</accession>
<protein>
    <recommendedName>
        <fullName evidence="7">Glycosyltransferase 61 catalytic domain-containing protein</fullName>
    </recommendedName>
</protein>
<dbReference type="GO" id="GO:0000139">
    <property type="term" value="C:Golgi membrane"/>
    <property type="evidence" value="ECO:0007669"/>
    <property type="project" value="UniProtKB-SubCell"/>
</dbReference>
<dbReference type="AlphaFoldDB" id="A0A2G5C7Z0"/>
<feature type="domain" description="Glycosyltransferase 61 catalytic" evidence="7">
    <location>
        <begin position="323"/>
        <end position="415"/>
    </location>
</feature>
<proteinExistence type="predicted"/>
<evidence type="ECO:0000256" key="4">
    <source>
        <dbReference type="ARBA" id="ARBA00023180"/>
    </source>
</evidence>
<evidence type="ECO:0000256" key="1">
    <source>
        <dbReference type="ARBA" id="ARBA00004323"/>
    </source>
</evidence>
<dbReference type="Proteomes" id="UP000230069">
    <property type="component" value="Unassembled WGS sequence"/>
</dbReference>
<dbReference type="OrthoDB" id="529273at2759"/>
<evidence type="ECO:0000259" key="7">
    <source>
        <dbReference type="Pfam" id="PF04577"/>
    </source>
</evidence>
<evidence type="ECO:0000313" key="9">
    <source>
        <dbReference type="Proteomes" id="UP000230069"/>
    </source>
</evidence>
<keyword evidence="2" id="KW-0328">Glycosyltransferase</keyword>
<gene>
    <name evidence="8" type="ORF">AQUCO_07800034v1</name>
</gene>
<keyword evidence="6" id="KW-1133">Transmembrane helix</keyword>
<feature type="region of interest" description="Disordered" evidence="5">
    <location>
        <begin position="45"/>
        <end position="66"/>
    </location>
</feature>
<reference evidence="8 9" key="1">
    <citation type="submission" date="2017-09" db="EMBL/GenBank/DDBJ databases">
        <title>WGS assembly of Aquilegia coerulea Goldsmith.</title>
        <authorList>
            <person name="Hodges S."/>
            <person name="Kramer E."/>
            <person name="Nordborg M."/>
            <person name="Tomkins J."/>
            <person name="Borevitz J."/>
            <person name="Derieg N."/>
            <person name="Yan J."/>
            <person name="Mihaltcheva S."/>
            <person name="Hayes R.D."/>
            <person name="Rokhsar D."/>
        </authorList>
    </citation>
    <scope>NUCLEOTIDE SEQUENCE [LARGE SCALE GENOMIC DNA]</scope>
    <source>
        <strain evidence="9">cv. Goldsmith</strain>
    </source>
</reference>
<feature type="transmembrane region" description="Helical" evidence="6">
    <location>
        <begin position="7"/>
        <end position="28"/>
    </location>
</feature>